<dbReference type="SUPFAM" id="SSF109854">
    <property type="entry name" value="DinB/YfiT-like putative metalloenzymes"/>
    <property type="match status" value="1"/>
</dbReference>
<dbReference type="PANTHER" id="PTHR40758">
    <property type="entry name" value="CONSERVED PROTEIN"/>
    <property type="match status" value="1"/>
</dbReference>
<feature type="domain" description="Mycothiol-dependent maleylpyruvate isomerase metal-binding" evidence="1">
    <location>
        <begin position="11"/>
        <end position="138"/>
    </location>
</feature>
<sequence length="275" mass="29287">MTFMPLDRYAAQIIAQTGKLTDQIRGADLAVPVPTCPGWSLGDLLRHVGGAHRWAEEVVRTRATGPVSDDQVNDVSGDDRADTAALADWLGEGAALLAGSLLEAGPGARVWTVAPDGTPVFWARRMMHESALHRADAAVAVGGTYTLEREVAVDGLHEWRGFTALPQAYPSPEAVRALLGPGRTIRVEVSDGGPDAGASWLVDLTGDAPVARDADGPDRAAEPAAVTVRGSAAALLLLMYERQDVLDGHGAVEYTGDRELFAQWRQAVTHWLRKS</sequence>
<dbReference type="EMBL" id="WPNZ01000015">
    <property type="protein sequence ID" value="MVO88213.1"/>
    <property type="molecule type" value="Genomic_DNA"/>
</dbReference>
<dbReference type="AlphaFoldDB" id="A0A6L6X306"/>
<dbReference type="PANTHER" id="PTHR40758:SF1">
    <property type="entry name" value="CONSERVED PROTEIN"/>
    <property type="match status" value="1"/>
</dbReference>
<dbReference type="InterPro" id="IPR034660">
    <property type="entry name" value="DinB/YfiT-like"/>
</dbReference>
<evidence type="ECO:0000313" key="2">
    <source>
        <dbReference type="EMBL" id="MVO88213.1"/>
    </source>
</evidence>
<organism evidence="2 3">
    <name type="scientific">Streptomyces typhae</name>
    <dbReference type="NCBI Taxonomy" id="2681492"/>
    <lineage>
        <taxon>Bacteria</taxon>
        <taxon>Bacillati</taxon>
        <taxon>Actinomycetota</taxon>
        <taxon>Actinomycetes</taxon>
        <taxon>Kitasatosporales</taxon>
        <taxon>Streptomycetaceae</taxon>
        <taxon>Streptomyces</taxon>
    </lineage>
</organism>
<gene>
    <name evidence="2" type="ORF">GPA10_26495</name>
</gene>
<keyword evidence="2" id="KW-0413">Isomerase</keyword>
<comment type="caution">
    <text evidence="2">The sequence shown here is derived from an EMBL/GenBank/DDBJ whole genome shotgun (WGS) entry which is preliminary data.</text>
</comment>
<keyword evidence="3" id="KW-1185">Reference proteome</keyword>
<dbReference type="GO" id="GO:0016853">
    <property type="term" value="F:isomerase activity"/>
    <property type="evidence" value="ECO:0007669"/>
    <property type="project" value="UniProtKB-KW"/>
</dbReference>
<accession>A0A6L6X306</accession>
<dbReference type="Proteomes" id="UP000483802">
    <property type="component" value="Unassembled WGS sequence"/>
</dbReference>
<proteinExistence type="predicted"/>
<dbReference type="GO" id="GO:0005886">
    <property type="term" value="C:plasma membrane"/>
    <property type="evidence" value="ECO:0007669"/>
    <property type="project" value="TreeGrafter"/>
</dbReference>
<dbReference type="GO" id="GO:0046872">
    <property type="term" value="F:metal ion binding"/>
    <property type="evidence" value="ECO:0007669"/>
    <property type="project" value="InterPro"/>
</dbReference>
<dbReference type="Pfam" id="PF11716">
    <property type="entry name" value="MDMPI_N"/>
    <property type="match status" value="1"/>
</dbReference>
<protein>
    <submittedName>
        <fullName evidence="2">Maleylpyruvate isomerase family mycothiol-dependent enzyme</fullName>
    </submittedName>
</protein>
<reference evidence="2 3" key="1">
    <citation type="submission" date="2019-11" db="EMBL/GenBank/DDBJ databases">
        <title>Streptomyces typhae sp. nov., a novel endophytic actinomycete isolated from the root of cattail pollen (Typha angustifolia L.).</title>
        <authorList>
            <person name="Peng C."/>
        </authorList>
    </citation>
    <scope>NUCLEOTIDE SEQUENCE [LARGE SCALE GENOMIC DNA]</scope>
    <source>
        <strain evidence="3">p1417</strain>
    </source>
</reference>
<evidence type="ECO:0000259" key="1">
    <source>
        <dbReference type="Pfam" id="PF11716"/>
    </source>
</evidence>
<dbReference type="RefSeq" id="WP_157167675.1">
    <property type="nucleotide sequence ID" value="NZ_WPNZ01000015.1"/>
</dbReference>
<evidence type="ECO:0000313" key="3">
    <source>
        <dbReference type="Proteomes" id="UP000483802"/>
    </source>
</evidence>
<keyword evidence="2" id="KW-0670">Pyruvate</keyword>
<dbReference type="InterPro" id="IPR017517">
    <property type="entry name" value="Maleyloyr_isom"/>
</dbReference>
<dbReference type="InterPro" id="IPR024344">
    <property type="entry name" value="MDMPI_metal-binding"/>
</dbReference>
<name>A0A6L6X306_9ACTN</name>
<dbReference type="NCBIfam" id="TIGR03083">
    <property type="entry name" value="maleylpyruvate isomerase family mycothiol-dependent enzyme"/>
    <property type="match status" value="1"/>
</dbReference>